<dbReference type="Pfam" id="PF01593">
    <property type="entry name" value="Amino_oxidase"/>
    <property type="match status" value="1"/>
</dbReference>
<evidence type="ECO:0000256" key="8">
    <source>
        <dbReference type="ARBA" id="ARBA00049430"/>
    </source>
</evidence>
<gene>
    <name evidence="14" type="ORF">BJG266_LOCUS4796</name>
    <name evidence="13" type="ORF">QVE165_LOCUS1890</name>
</gene>
<evidence type="ECO:0000256" key="7">
    <source>
        <dbReference type="ARBA" id="ARBA00049354"/>
    </source>
</evidence>
<dbReference type="EC" id="1.4.3.-" evidence="10"/>
<protein>
    <recommendedName>
        <fullName evidence="10">Amine oxidase</fullName>
        <ecNumber evidence="10">1.4.3.-</ecNumber>
    </recommendedName>
</protein>
<dbReference type="EMBL" id="CAJNOM010000006">
    <property type="protein sequence ID" value="CAF0758075.1"/>
    <property type="molecule type" value="Genomic_DNA"/>
</dbReference>
<accession>A0A813PY64</accession>
<dbReference type="Proteomes" id="UP000663877">
    <property type="component" value="Unassembled WGS sequence"/>
</dbReference>
<dbReference type="InterPro" id="IPR050703">
    <property type="entry name" value="Flavin_MAO"/>
</dbReference>
<evidence type="ECO:0000313" key="15">
    <source>
        <dbReference type="Proteomes" id="UP000663832"/>
    </source>
</evidence>
<keyword evidence="4 10" id="KW-0560">Oxidoreductase</keyword>
<sequence length="544" mass="62378">MPRTNPQTGMFTDGVRTSYRSFIIRKRREYLVNNIENYELEMKDNHKSPRYSYNSHKSQRPRTKRLKDTRSLQIAIVGAGISGLSAALTLLDSKLFTPKNIHIYDANNYIGGRMHTTLWLPEYQTSEWCGEFLDSNHDFMMNLTKRFNLSLIDTIDPTDSDGSRGTYYFLKQFYNASEAWRDYQAISDTIKQQLELIGDVNYNETNSDATYFDNLSLYDWIEKYIPNGHQSQFGAYIDSAYTQEYGLDTREQSSLNFLLAISPESQPENGPLSIYGPSDQRYRIKDGNYLLPEAISKYLTKQKISINLNYNLTKISINDNKKISLRFQNDETYIYDHVILTLPTTTLKYVDYSEAKFDSLKKRVINELKYGTTTKLNLQFKERFWLKLSSDGVIYTDLPFLNSWEATSGQKGETGILTLFTGGTIGTSFEPKKGINTLTTSNCNKNTFLYIEGFLDDLNEIWPNASTYYTGKGTISAPWVDKHFLGSYPAYTLGQYSTISGYEKERQMNIHFSGDYTSPDLQGFMEGAASEGDRAANEIIADYS</sequence>
<dbReference type="InterPro" id="IPR002937">
    <property type="entry name" value="Amino_oxidase"/>
</dbReference>
<keyword evidence="10" id="KW-0274">FAD</keyword>
<evidence type="ECO:0000256" key="11">
    <source>
        <dbReference type="SAM" id="MobiDB-lite"/>
    </source>
</evidence>
<evidence type="ECO:0000256" key="1">
    <source>
        <dbReference type="ARBA" id="ARBA00001974"/>
    </source>
</evidence>
<feature type="region of interest" description="Disordered" evidence="11">
    <location>
        <begin position="46"/>
        <end position="65"/>
    </location>
</feature>
<evidence type="ECO:0000313" key="14">
    <source>
        <dbReference type="EMBL" id="CAF0793380.1"/>
    </source>
</evidence>
<dbReference type="SUPFAM" id="SSF51905">
    <property type="entry name" value="FAD/NAD(P)-binding domain"/>
    <property type="match status" value="1"/>
</dbReference>
<reference evidence="13" key="1">
    <citation type="submission" date="2021-02" db="EMBL/GenBank/DDBJ databases">
        <authorList>
            <person name="Nowell W R."/>
        </authorList>
    </citation>
    <scope>NUCLEOTIDE SEQUENCE</scope>
</reference>
<dbReference type="PANTHER" id="PTHR43563:SF1">
    <property type="entry name" value="AMINE OXIDASE [FLAVIN-CONTAINING] B"/>
    <property type="match status" value="1"/>
</dbReference>
<keyword evidence="15" id="KW-1185">Reference proteome</keyword>
<comment type="catalytic activity">
    <reaction evidence="8">
        <text>N-acetylputrescine + O2 + H2O = 4-acetamidobutanal + H2O2 + NH4(+)</text>
        <dbReference type="Rhea" id="RHEA:70283"/>
        <dbReference type="ChEBI" id="CHEBI:7386"/>
        <dbReference type="ChEBI" id="CHEBI:15377"/>
        <dbReference type="ChEBI" id="CHEBI:15379"/>
        <dbReference type="ChEBI" id="CHEBI:16240"/>
        <dbReference type="ChEBI" id="CHEBI:28938"/>
        <dbReference type="ChEBI" id="CHEBI:58263"/>
    </reaction>
    <physiologicalReaction direction="left-to-right" evidence="8">
        <dbReference type="Rhea" id="RHEA:70284"/>
    </physiologicalReaction>
</comment>
<dbReference type="GO" id="GO:0005741">
    <property type="term" value="C:mitochondrial outer membrane"/>
    <property type="evidence" value="ECO:0007669"/>
    <property type="project" value="UniProtKB-SubCell"/>
</dbReference>
<dbReference type="EMBL" id="CAJNOI010000012">
    <property type="protein sequence ID" value="CAF0793380.1"/>
    <property type="molecule type" value="Genomic_DNA"/>
</dbReference>
<dbReference type="InterPro" id="IPR001613">
    <property type="entry name" value="Flavin_amine_oxidase"/>
</dbReference>
<dbReference type="PRINTS" id="PR00757">
    <property type="entry name" value="AMINEOXDASEF"/>
</dbReference>
<evidence type="ECO:0000256" key="6">
    <source>
        <dbReference type="ARBA" id="ARBA00048448"/>
    </source>
</evidence>
<keyword evidence="10" id="KW-0472">Membrane</keyword>
<comment type="similarity">
    <text evidence="3 10">Belongs to the flavin monoamine oxidase family.</text>
</comment>
<comment type="caution">
    <text evidence="13">The sequence shown here is derived from an EMBL/GenBank/DDBJ whole genome shotgun (WGS) entry which is preliminary data.</text>
</comment>
<dbReference type="Proteomes" id="UP000663832">
    <property type="component" value="Unassembled WGS sequence"/>
</dbReference>
<dbReference type="InterPro" id="IPR036188">
    <property type="entry name" value="FAD/NAD-bd_sf"/>
</dbReference>
<evidence type="ECO:0000256" key="10">
    <source>
        <dbReference type="RuleBase" id="RU362067"/>
    </source>
</evidence>
<keyword evidence="10" id="KW-0812">Transmembrane</keyword>
<evidence type="ECO:0000313" key="13">
    <source>
        <dbReference type="EMBL" id="CAF0758075.1"/>
    </source>
</evidence>
<dbReference type="GO" id="GO:0008131">
    <property type="term" value="F:primary methylamine oxidase activity"/>
    <property type="evidence" value="ECO:0007669"/>
    <property type="project" value="UniProtKB-ARBA"/>
</dbReference>
<comment type="catalytic activity">
    <reaction evidence="7">
        <text>benzylamine + O2 + H2O = benzaldehyde + H2O2 + NH4(+)</text>
        <dbReference type="Rhea" id="RHEA:59424"/>
        <dbReference type="ChEBI" id="CHEBI:15377"/>
        <dbReference type="ChEBI" id="CHEBI:15379"/>
        <dbReference type="ChEBI" id="CHEBI:16240"/>
        <dbReference type="ChEBI" id="CHEBI:17169"/>
        <dbReference type="ChEBI" id="CHEBI:28938"/>
        <dbReference type="ChEBI" id="CHEBI:225238"/>
    </reaction>
    <physiologicalReaction direction="left-to-right" evidence="7">
        <dbReference type="Rhea" id="RHEA:59425"/>
    </physiologicalReaction>
</comment>
<dbReference type="PANTHER" id="PTHR43563">
    <property type="entry name" value="AMINE OXIDASE"/>
    <property type="match status" value="1"/>
</dbReference>
<feature type="domain" description="Amine oxidase" evidence="12">
    <location>
        <begin position="81"/>
        <end position="540"/>
    </location>
</feature>
<keyword evidence="10" id="KW-0285">Flavoprotein</keyword>
<feature type="transmembrane region" description="Helical" evidence="10">
    <location>
        <begin position="72"/>
        <end position="91"/>
    </location>
</feature>
<organism evidence="13 15">
    <name type="scientific">Adineta steineri</name>
    <dbReference type="NCBI Taxonomy" id="433720"/>
    <lineage>
        <taxon>Eukaryota</taxon>
        <taxon>Metazoa</taxon>
        <taxon>Spiralia</taxon>
        <taxon>Gnathifera</taxon>
        <taxon>Rotifera</taxon>
        <taxon>Eurotatoria</taxon>
        <taxon>Bdelloidea</taxon>
        <taxon>Adinetida</taxon>
        <taxon>Adinetidae</taxon>
        <taxon>Adineta</taxon>
    </lineage>
</organism>
<name>A0A813PY64_9BILA</name>
<evidence type="ECO:0000256" key="4">
    <source>
        <dbReference type="ARBA" id="ARBA00023002"/>
    </source>
</evidence>
<dbReference type="Gene3D" id="3.50.50.60">
    <property type="entry name" value="FAD/NAD(P)-binding domain"/>
    <property type="match status" value="1"/>
</dbReference>
<evidence type="ECO:0000256" key="3">
    <source>
        <dbReference type="ARBA" id="ARBA00005995"/>
    </source>
</evidence>
<comment type="cofactor">
    <cofactor evidence="1 10">
        <name>FAD</name>
        <dbReference type="ChEBI" id="CHEBI:57692"/>
    </cofactor>
</comment>
<evidence type="ECO:0000256" key="2">
    <source>
        <dbReference type="ARBA" id="ARBA00004362"/>
    </source>
</evidence>
<comment type="subcellular location">
    <subcellularLocation>
        <location evidence="2">Mitochondrion outer membrane</location>
        <topology evidence="2">Single-pass type IV membrane protein</topology>
        <orientation evidence="2">Cytoplasmic side</orientation>
    </subcellularLocation>
</comment>
<evidence type="ECO:0000256" key="5">
    <source>
        <dbReference type="ARBA" id="ARBA00045409"/>
    </source>
</evidence>
<comment type="catalytic activity">
    <reaction evidence="6">
        <text>a secondary aliphatic amine + O2 + H2O = a primary amine + an aldehyde + H2O2</text>
        <dbReference type="Rhea" id="RHEA:26414"/>
        <dbReference type="ChEBI" id="CHEBI:15377"/>
        <dbReference type="ChEBI" id="CHEBI:15379"/>
        <dbReference type="ChEBI" id="CHEBI:16240"/>
        <dbReference type="ChEBI" id="CHEBI:17478"/>
        <dbReference type="ChEBI" id="CHEBI:58855"/>
        <dbReference type="ChEBI" id="CHEBI:65296"/>
        <dbReference type="EC" id="1.4.3.4"/>
    </reaction>
</comment>
<dbReference type="AlphaFoldDB" id="A0A813PY64"/>
<evidence type="ECO:0000256" key="9">
    <source>
        <dbReference type="PIRSR" id="PIRSR601613-1"/>
    </source>
</evidence>
<proteinExistence type="inferred from homology"/>
<dbReference type="Gene3D" id="1.10.405.10">
    <property type="entry name" value="Guanine Nucleotide Dissociation Inhibitor, domain 1"/>
    <property type="match status" value="1"/>
</dbReference>
<dbReference type="OrthoDB" id="5046242at2759"/>
<comment type="function">
    <text evidence="5">Catalyzes the oxidative deamination of primary and some secondary amines such as neurotransmitters, and exogenous amines including the tertiary amine, neurotoxin 1-methyl-4-phenyl-1,2,3,6-tetrahydropyridine (MPTP), with concomitant reduction of oxygen to hydrogen peroxide and participates in the metabolism of neuroactive and vasoactive amines in the central nervous system and peripheral tissues. Preferentially degrades benzylamine and phenylethylamine.</text>
</comment>
<dbReference type="GO" id="GO:0097621">
    <property type="term" value="F:monoamine oxidase activity"/>
    <property type="evidence" value="ECO:0007669"/>
    <property type="project" value="UniProtKB-EC"/>
</dbReference>
<keyword evidence="10" id="KW-1133">Transmembrane helix</keyword>
<evidence type="ECO:0000259" key="12">
    <source>
        <dbReference type="Pfam" id="PF01593"/>
    </source>
</evidence>
<feature type="binding site" evidence="9">
    <location>
        <position position="82"/>
    </location>
    <ligand>
        <name>FAD</name>
        <dbReference type="ChEBI" id="CHEBI:57692"/>
    </ligand>
</feature>
<dbReference type="Gene3D" id="3.90.660.10">
    <property type="match status" value="1"/>
</dbReference>